<organism evidence="4 5">
    <name type="scientific">Bacillus thuringiensis</name>
    <dbReference type="NCBI Taxonomy" id="1428"/>
    <lineage>
        <taxon>Bacteria</taxon>
        <taxon>Bacillati</taxon>
        <taxon>Bacillota</taxon>
        <taxon>Bacilli</taxon>
        <taxon>Bacillales</taxon>
        <taxon>Bacillaceae</taxon>
        <taxon>Bacillus</taxon>
        <taxon>Bacillus cereus group</taxon>
    </lineage>
</organism>
<evidence type="ECO:0000256" key="1">
    <source>
        <dbReference type="ARBA" id="ARBA00022723"/>
    </source>
</evidence>
<reference evidence="4 5" key="1">
    <citation type="submission" date="2017-09" db="EMBL/GenBank/DDBJ databases">
        <title>Large-scale bioinformatics analysis of Bacillus genomes uncovers conserved roles of natural products in bacterial physiology.</title>
        <authorList>
            <consortium name="Agbiome Team Llc"/>
            <person name="Bleich R.M."/>
            <person name="Grubbs K.J."/>
            <person name="Santa Maria K.C."/>
            <person name="Allen S.E."/>
            <person name="Farag S."/>
            <person name="Shank E.A."/>
            <person name="Bowers A."/>
        </authorList>
    </citation>
    <scope>NUCLEOTIDE SEQUENCE [LARGE SCALE GENOMIC DNA]</scope>
    <source>
        <strain evidence="4 5">AFS085496</strain>
    </source>
</reference>
<evidence type="ECO:0000256" key="2">
    <source>
        <dbReference type="ARBA" id="ARBA00022801"/>
    </source>
</evidence>
<feature type="domain" description="HIRAN" evidence="3">
    <location>
        <begin position="11"/>
        <end position="117"/>
    </location>
</feature>
<comment type="caution">
    <text evidence="4">The sequence shown here is derived from an EMBL/GenBank/DDBJ whole genome shotgun (WGS) entry which is preliminary data.</text>
</comment>
<accession>A0A9X6WSS7</accession>
<dbReference type="Proteomes" id="UP000224003">
    <property type="component" value="Unassembled WGS sequence"/>
</dbReference>
<name>A0A9X6WSS7_BACTU</name>
<dbReference type="Pfam" id="PF08797">
    <property type="entry name" value="HIRAN"/>
    <property type="match status" value="1"/>
</dbReference>
<dbReference type="SMART" id="SM00910">
    <property type="entry name" value="HIRAN"/>
    <property type="match status" value="1"/>
</dbReference>
<dbReference type="GO" id="GO:0016818">
    <property type="term" value="F:hydrolase activity, acting on acid anhydrides, in phosphorus-containing anhydrides"/>
    <property type="evidence" value="ECO:0007669"/>
    <property type="project" value="InterPro"/>
</dbReference>
<keyword evidence="2" id="KW-0378">Hydrolase</keyword>
<proteinExistence type="predicted"/>
<dbReference type="RefSeq" id="WP_098516863.1">
    <property type="nucleotide sequence ID" value="NZ_NUVX01000007.1"/>
</dbReference>
<dbReference type="GO" id="GO:0008270">
    <property type="term" value="F:zinc ion binding"/>
    <property type="evidence" value="ECO:0007669"/>
    <property type="project" value="InterPro"/>
</dbReference>
<dbReference type="GO" id="GO:0003676">
    <property type="term" value="F:nucleic acid binding"/>
    <property type="evidence" value="ECO:0007669"/>
    <property type="project" value="InterPro"/>
</dbReference>
<gene>
    <name evidence="4" type="ORF">COJ15_05470</name>
</gene>
<dbReference type="EMBL" id="NUVX01000007">
    <property type="protein sequence ID" value="PFJ42792.1"/>
    <property type="molecule type" value="Genomic_DNA"/>
</dbReference>
<dbReference type="Gene3D" id="3.30.70.2330">
    <property type="match status" value="1"/>
</dbReference>
<evidence type="ECO:0000259" key="3">
    <source>
        <dbReference type="SMART" id="SM00910"/>
    </source>
</evidence>
<evidence type="ECO:0000313" key="4">
    <source>
        <dbReference type="EMBL" id="PFJ42792.1"/>
    </source>
</evidence>
<protein>
    <recommendedName>
        <fullName evidence="3">HIRAN domain-containing protein</fullName>
    </recommendedName>
</protein>
<dbReference type="InterPro" id="IPR014905">
    <property type="entry name" value="HIRAN"/>
</dbReference>
<evidence type="ECO:0000313" key="5">
    <source>
        <dbReference type="Proteomes" id="UP000224003"/>
    </source>
</evidence>
<dbReference type="AlphaFoldDB" id="A0A9X6WSS7"/>
<sequence length="272" mass="32778">MITDLKKSNYIRYKDFNLVGSNFNERDEYIKQMNMLTPVLLHREPTNPHDPNAIGVYVKLTKNTSWAQVGYVPRDIASKIAYYMDKGFDIHYVIVKNIRRETLYNHQLDTHKNFFTFNMDVCIHTRKTEDLELERERYLKDIDYMENRFYFESIFQEELDNRLLHLYRKNGKELSNFRKFQVEKESKKILRQMEFNDFAGNVGIVKDFIELIDLEIAYDDEDKKEVSLVYKGYPFECGLINRDFALVSDLSREEVEKLQEYDAYKDMFFKEN</sequence>
<keyword evidence="1" id="KW-0479">Metal-binding</keyword>